<dbReference type="GO" id="GO:0005524">
    <property type="term" value="F:ATP binding"/>
    <property type="evidence" value="ECO:0007669"/>
    <property type="project" value="UniProtKB-KW"/>
</dbReference>
<dbReference type="NCBIfam" id="NF003013">
    <property type="entry name" value="PRK03846.1"/>
    <property type="match status" value="1"/>
</dbReference>
<dbReference type="InterPro" id="IPR059117">
    <property type="entry name" value="APS_kinase_dom"/>
</dbReference>
<dbReference type="AlphaFoldDB" id="A0A3B0RE92"/>
<dbReference type="Gene3D" id="3.40.50.300">
    <property type="entry name" value="P-loop containing nucleotide triphosphate hydrolases"/>
    <property type="match status" value="1"/>
</dbReference>
<evidence type="ECO:0000256" key="4">
    <source>
        <dbReference type="ARBA" id="ARBA00022741"/>
    </source>
</evidence>
<dbReference type="EMBL" id="UOEB01000053">
    <property type="protein sequence ID" value="VAV83003.1"/>
    <property type="molecule type" value="Genomic_DNA"/>
</dbReference>
<dbReference type="InterPro" id="IPR027417">
    <property type="entry name" value="P-loop_NTPase"/>
</dbReference>
<dbReference type="GO" id="GO:0000103">
    <property type="term" value="P:sulfate assimilation"/>
    <property type="evidence" value="ECO:0007669"/>
    <property type="project" value="InterPro"/>
</dbReference>
<evidence type="ECO:0000256" key="6">
    <source>
        <dbReference type="ARBA" id="ARBA00022840"/>
    </source>
</evidence>
<dbReference type="InterPro" id="IPR002891">
    <property type="entry name" value="APS"/>
</dbReference>
<evidence type="ECO:0000313" key="8">
    <source>
        <dbReference type="EMBL" id="VAV83003.1"/>
    </source>
</evidence>
<dbReference type="HAMAP" id="MF_00065">
    <property type="entry name" value="Adenylyl_sulf_kinase"/>
    <property type="match status" value="1"/>
</dbReference>
<protein>
    <recommendedName>
        <fullName evidence="2">adenylyl-sulfate kinase</fullName>
        <ecNumber evidence="2">2.7.1.25</ecNumber>
    </recommendedName>
</protein>
<proteinExistence type="inferred from homology"/>
<accession>A0A3B0RE92</accession>
<feature type="domain" description="APS kinase" evidence="7">
    <location>
        <begin position="25"/>
        <end position="173"/>
    </location>
</feature>
<evidence type="ECO:0000256" key="1">
    <source>
        <dbReference type="ARBA" id="ARBA00004678"/>
    </source>
</evidence>
<organism evidence="8">
    <name type="scientific">hydrothermal vent metagenome</name>
    <dbReference type="NCBI Taxonomy" id="652676"/>
    <lineage>
        <taxon>unclassified sequences</taxon>
        <taxon>metagenomes</taxon>
        <taxon>ecological metagenomes</taxon>
    </lineage>
</organism>
<gene>
    <name evidence="8" type="ORF">MNBD_BACTEROID02-143</name>
</gene>
<keyword evidence="6" id="KW-0067">ATP-binding</keyword>
<sequence>MKNNIIPQTYQISVKERRKANNHNSFLLWFTGLSGSGKSTIANAVEYELHKQGIKTYTLDGDNVRKGLNNDLTFSPEDRAENIRRIAETANLMIDAGIVVLAAFVSPYKKDRENIKNIVKDVNFVEVYVNTSVEECERRDVKGLYKKARAGEIKNMTGISAPYEAPDNPDIEIHTEAITVVNAAKKIIDYITPKLKLNNE</sequence>
<reference evidence="8" key="1">
    <citation type="submission" date="2018-06" db="EMBL/GenBank/DDBJ databases">
        <authorList>
            <person name="Zhirakovskaya E."/>
        </authorList>
    </citation>
    <scope>NUCLEOTIDE SEQUENCE</scope>
</reference>
<dbReference type="Pfam" id="PF01583">
    <property type="entry name" value="APS_kinase"/>
    <property type="match status" value="1"/>
</dbReference>
<evidence type="ECO:0000256" key="2">
    <source>
        <dbReference type="ARBA" id="ARBA00012121"/>
    </source>
</evidence>
<keyword evidence="3 8" id="KW-0808">Transferase</keyword>
<dbReference type="GO" id="GO:0004020">
    <property type="term" value="F:adenylylsulfate kinase activity"/>
    <property type="evidence" value="ECO:0007669"/>
    <property type="project" value="UniProtKB-EC"/>
</dbReference>
<dbReference type="CDD" id="cd02027">
    <property type="entry name" value="APSK"/>
    <property type="match status" value="1"/>
</dbReference>
<dbReference type="NCBIfam" id="TIGR00455">
    <property type="entry name" value="apsK"/>
    <property type="match status" value="1"/>
</dbReference>
<evidence type="ECO:0000256" key="5">
    <source>
        <dbReference type="ARBA" id="ARBA00022777"/>
    </source>
</evidence>
<comment type="pathway">
    <text evidence="1">Sulfur metabolism.</text>
</comment>
<evidence type="ECO:0000259" key="7">
    <source>
        <dbReference type="Pfam" id="PF01583"/>
    </source>
</evidence>
<keyword evidence="5 8" id="KW-0418">Kinase</keyword>
<dbReference type="FunFam" id="3.40.50.300:FF:000212">
    <property type="entry name" value="Adenylyl-sulfate kinase"/>
    <property type="match status" value="1"/>
</dbReference>
<dbReference type="EC" id="2.7.1.25" evidence="2"/>
<evidence type="ECO:0000256" key="3">
    <source>
        <dbReference type="ARBA" id="ARBA00022679"/>
    </source>
</evidence>
<name>A0A3B0RE92_9ZZZZ</name>
<keyword evidence="4" id="KW-0547">Nucleotide-binding</keyword>
<dbReference type="PANTHER" id="PTHR11055:SF1">
    <property type="entry name" value="PAPS SYNTHETASE, ISOFORM D"/>
    <property type="match status" value="1"/>
</dbReference>
<dbReference type="PANTHER" id="PTHR11055">
    <property type="entry name" value="BIFUNCTIONAL 3'-PHOSPHOADENOSINE 5'-PHOSPHOSULFATE SYNTHASE"/>
    <property type="match status" value="1"/>
</dbReference>
<dbReference type="SUPFAM" id="SSF52540">
    <property type="entry name" value="P-loop containing nucleoside triphosphate hydrolases"/>
    <property type="match status" value="1"/>
</dbReference>